<name>A0A382UQ88_9ZZZZ</name>
<dbReference type="Pfam" id="PF07883">
    <property type="entry name" value="Cupin_2"/>
    <property type="match status" value="1"/>
</dbReference>
<dbReference type="InterPro" id="IPR013096">
    <property type="entry name" value="Cupin_2"/>
</dbReference>
<gene>
    <name evidence="2" type="ORF">METZ01_LOCUS389277</name>
</gene>
<dbReference type="InterPro" id="IPR011051">
    <property type="entry name" value="RmlC_Cupin_sf"/>
</dbReference>
<dbReference type="AlphaFoldDB" id="A0A382UQ88"/>
<sequence length="174" mass="19583">MPTNLSDLTPAQLAERRDLILGSFSRIDKEFDRRRGENRLLVKADDIEWESASRVHPTAQEGHHLARIISPELGFNIHTFRVFKRSIAGKETDGAFHTHGDAVKFYLQGKGKEIIDKEEVHVEPGDMAFIPGNVWHGTENTGDEPMVFIAFHQIPGTQLPVPASWQYPVADMEG</sequence>
<dbReference type="InterPro" id="IPR014710">
    <property type="entry name" value="RmlC-like_jellyroll"/>
</dbReference>
<reference evidence="2" key="1">
    <citation type="submission" date="2018-05" db="EMBL/GenBank/DDBJ databases">
        <authorList>
            <person name="Lanie J.A."/>
            <person name="Ng W.-L."/>
            <person name="Kazmierczak K.M."/>
            <person name="Andrzejewski T.M."/>
            <person name="Davidsen T.M."/>
            <person name="Wayne K.J."/>
            <person name="Tettelin H."/>
            <person name="Glass J.I."/>
            <person name="Rusch D."/>
            <person name="Podicherti R."/>
            <person name="Tsui H.-C.T."/>
            <person name="Winkler M.E."/>
        </authorList>
    </citation>
    <scope>NUCLEOTIDE SEQUENCE</scope>
</reference>
<protein>
    <recommendedName>
        <fullName evidence="1">Cupin type-2 domain-containing protein</fullName>
    </recommendedName>
</protein>
<organism evidence="2">
    <name type="scientific">marine metagenome</name>
    <dbReference type="NCBI Taxonomy" id="408172"/>
    <lineage>
        <taxon>unclassified sequences</taxon>
        <taxon>metagenomes</taxon>
        <taxon>ecological metagenomes</taxon>
    </lineage>
</organism>
<feature type="non-terminal residue" evidence="2">
    <location>
        <position position="174"/>
    </location>
</feature>
<evidence type="ECO:0000313" key="2">
    <source>
        <dbReference type="EMBL" id="SVD36423.1"/>
    </source>
</evidence>
<dbReference type="EMBL" id="UINC01145972">
    <property type="protein sequence ID" value="SVD36423.1"/>
    <property type="molecule type" value="Genomic_DNA"/>
</dbReference>
<dbReference type="Gene3D" id="2.60.120.10">
    <property type="entry name" value="Jelly Rolls"/>
    <property type="match status" value="1"/>
</dbReference>
<dbReference type="SUPFAM" id="SSF51182">
    <property type="entry name" value="RmlC-like cupins"/>
    <property type="match status" value="1"/>
</dbReference>
<evidence type="ECO:0000259" key="1">
    <source>
        <dbReference type="Pfam" id="PF07883"/>
    </source>
</evidence>
<feature type="domain" description="Cupin type-2" evidence="1">
    <location>
        <begin position="93"/>
        <end position="150"/>
    </location>
</feature>
<proteinExistence type="predicted"/>
<accession>A0A382UQ88</accession>